<dbReference type="AlphaFoldDB" id="A0A0R3TGK7"/>
<evidence type="ECO:0000313" key="2">
    <source>
        <dbReference type="EMBL" id="VDO02054.1"/>
    </source>
</evidence>
<dbReference type="WBParaSite" id="HNAJ_0000619801-mRNA-1">
    <property type="protein sequence ID" value="HNAJ_0000619801-mRNA-1"/>
    <property type="gene ID" value="HNAJ_0000619801"/>
</dbReference>
<feature type="region of interest" description="Disordered" evidence="1">
    <location>
        <begin position="1"/>
        <end position="68"/>
    </location>
</feature>
<proteinExistence type="predicted"/>
<keyword evidence="3" id="KW-1185">Reference proteome</keyword>
<dbReference type="EMBL" id="UZAE01006293">
    <property type="protein sequence ID" value="VDO02054.1"/>
    <property type="molecule type" value="Genomic_DNA"/>
</dbReference>
<feature type="compositionally biased region" description="Low complexity" evidence="1">
    <location>
        <begin position="44"/>
        <end position="59"/>
    </location>
</feature>
<dbReference type="Proteomes" id="UP000278807">
    <property type="component" value="Unassembled WGS sequence"/>
</dbReference>
<reference evidence="2 3" key="2">
    <citation type="submission" date="2018-11" db="EMBL/GenBank/DDBJ databases">
        <authorList>
            <consortium name="Pathogen Informatics"/>
        </authorList>
    </citation>
    <scope>NUCLEOTIDE SEQUENCE [LARGE SCALE GENOMIC DNA]</scope>
</reference>
<organism evidence="4">
    <name type="scientific">Rodentolepis nana</name>
    <name type="common">Dwarf tapeworm</name>
    <name type="synonym">Hymenolepis nana</name>
    <dbReference type="NCBI Taxonomy" id="102285"/>
    <lineage>
        <taxon>Eukaryota</taxon>
        <taxon>Metazoa</taxon>
        <taxon>Spiralia</taxon>
        <taxon>Lophotrochozoa</taxon>
        <taxon>Platyhelminthes</taxon>
        <taxon>Cestoda</taxon>
        <taxon>Eucestoda</taxon>
        <taxon>Cyclophyllidea</taxon>
        <taxon>Hymenolepididae</taxon>
        <taxon>Rodentolepis</taxon>
    </lineage>
</organism>
<reference evidence="4" key="1">
    <citation type="submission" date="2017-02" db="UniProtKB">
        <authorList>
            <consortium name="WormBaseParasite"/>
        </authorList>
    </citation>
    <scope>IDENTIFICATION</scope>
</reference>
<protein>
    <submittedName>
        <fullName evidence="2 4">Uncharacterized protein</fullName>
    </submittedName>
</protein>
<name>A0A0R3TGK7_RODNA</name>
<gene>
    <name evidence="2" type="ORF">HNAJ_LOCUS6194</name>
</gene>
<evidence type="ECO:0000313" key="3">
    <source>
        <dbReference type="Proteomes" id="UP000278807"/>
    </source>
</evidence>
<evidence type="ECO:0000256" key="1">
    <source>
        <dbReference type="SAM" id="MobiDB-lite"/>
    </source>
</evidence>
<evidence type="ECO:0000313" key="4">
    <source>
        <dbReference type="WBParaSite" id="HNAJ_0000619801-mRNA-1"/>
    </source>
</evidence>
<sequence>MRVLRPSEPSPPQANFRTDDPTDGTNTNQPPIQMAPFTHSHINSPTSSSPQIASQPIPSQEDEEEEKN</sequence>
<accession>A0A0R3TGK7</accession>